<gene>
    <name evidence="2" type="ORF">M9Y10_041766</name>
</gene>
<evidence type="ECO:0000313" key="3">
    <source>
        <dbReference type="Proteomes" id="UP001470230"/>
    </source>
</evidence>
<keyword evidence="3" id="KW-1185">Reference proteome</keyword>
<feature type="region of interest" description="Disordered" evidence="1">
    <location>
        <begin position="695"/>
        <end position="724"/>
    </location>
</feature>
<feature type="region of interest" description="Disordered" evidence="1">
    <location>
        <begin position="218"/>
        <end position="240"/>
    </location>
</feature>
<organism evidence="2 3">
    <name type="scientific">Tritrichomonas musculus</name>
    <dbReference type="NCBI Taxonomy" id="1915356"/>
    <lineage>
        <taxon>Eukaryota</taxon>
        <taxon>Metamonada</taxon>
        <taxon>Parabasalia</taxon>
        <taxon>Tritrichomonadida</taxon>
        <taxon>Tritrichomonadidae</taxon>
        <taxon>Tritrichomonas</taxon>
    </lineage>
</organism>
<reference evidence="2 3" key="1">
    <citation type="submission" date="2024-04" db="EMBL/GenBank/DDBJ databases">
        <title>Tritrichomonas musculus Genome.</title>
        <authorList>
            <person name="Alves-Ferreira E."/>
            <person name="Grigg M."/>
            <person name="Lorenzi H."/>
            <person name="Galac M."/>
        </authorList>
    </citation>
    <scope>NUCLEOTIDE SEQUENCE [LARGE SCALE GENOMIC DNA]</scope>
    <source>
        <strain evidence="2 3">EAF2021</strain>
    </source>
</reference>
<dbReference type="Proteomes" id="UP001470230">
    <property type="component" value="Unassembled WGS sequence"/>
</dbReference>
<name>A0ABR2K5C0_9EUKA</name>
<evidence type="ECO:0000256" key="1">
    <source>
        <dbReference type="SAM" id="MobiDB-lite"/>
    </source>
</evidence>
<protein>
    <submittedName>
        <fullName evidence="2">Uncharacterized protein</fullName>
    </submittedName>
</protein>
<proteinExistence type="predicted"/>
<feature type="compositionally biased region" description="Polar residues" evidence="1">
    <location>
        <begin position="149"/>
        <end position="159"/>
    </location>
</feature>
<comment type="caution">
    <text evidence="2">The sequence shown here is derived from an EMBL/GenBank/DDBJ whole genome shotgun (WGS) entry which is preliminary data.</text>
</comment>
<feature type="compositionally biased region" description="Low complexity" evidence="1">
    <location>
        <begin position="707"/>
        <end position="724"/>
    </location>
</feature>
<feature type="compositionally biased region" description="Acidic residues" evidence="1">
    <location>
        <begin position="192"/>
        <end position="202"/>
    </location>
</feature>
<feature type="compositionally biased region" description="Basic and acidic residues" evidence="1">
    <location>
        <begin position="119"/>
        <end position="132"/>
    </location>
</feature>
<evidence type="ECO:0000313" key="2">
    <source>
        <dbReference type="EMBL" id="KAK8886304.1"/>
    </source>
</evidence>
<feature type="region of interest" description="Disordered" evidence="1">
    <location>
        <begin position="91"/>
        <end position="205"/>
    </location>
</feature>
<feature type="compositionally biased region" description="Low complexity" evidence="1">
    <location>
        <begin position="133"/>
        <end position="148"/>
    </location>
</feature>
<dbReference type="EMBL" id="JAPFFF010000007">
    <property type="protein sequence ID" value="KAK8886304.1"/>
    <property type="molecule type" value="Genomic_DNA"/>
</dbReference>
<sequence length="724" mass="82974">MQTLSPKNYEDPVPTIFVKLYENRSLPPKKVLIPKRMVFFIENCQRIFHDQRLQSVVDGKGLLIESIRDLAEMKLVYLTIIDPAFCKRDPNRRCRSPESKNVSTKIEGKENVTPNEAELQEKEKKEKEEKAKNAQLTKKSSTLSTDSTEASSEQRQNFTSIISPSSAEKKKKKIAGIKKIDMRKISRPPSSSDDDDDDEDDPRADMASMSTKLSSFLMQHEDNSSDEESEELRRHKEEKRRKKMMFQSIVTIKDPKNVPFQQLIEEIIPPQEAPRLMEDGINLLASDRREFIQKTSDLEGEQLYLWIKGAADQPFLKRYPMQPYHDPITGIVTDFLIRHRFISNKQYTYRFKGAVIGPKKSGKSTLLGNAVDNYILDLAATGVWKSTFILAIDFKPLSLLLNDYVKYYYKFIDIVVDAISKQKPILRAHITSIRRQLRSAVENRAPIIGVHPYRDVDSIVRRINEAWRSPYLFTAFLTNMFLLPVTLAKALGFTNISLFVDNIEYADVNLIPHDPFDSRDCQAIVIEHIKYALNQANFILSAEKSEKLFQLLPPFDEDGVDLSSGIDYITPYEATSDLGSRLKYDFLIECAQEPQPMRLTVGMCGGVVPFIAAWDELHHSLFVLERTKKDSDQYDEVKFACIADAQTLVDLLFVCEEQDKKKKKKHGEFNAKITVIGVKRDKRGQSFQLHYDDNESEQISQLDEESMSLSSRGRTSSLSVSTKE</sequence>
<accession>A0ABR2K5C0</accession>